<dbReference type="HOGENOM" id="CLU_1170287_0_0_7"/>
<dbReference type="AlphaFoldDB" id="Q30QR0"/>
<dbReference type="Proteomes" id="UP000002714">
    <property type="component" value="Chromosome"/>
</dbReference>
<dbReference type="InterPro" id="IPR027417">
    <property type="entry name" value="P-loop_NTPase"/>
</dbReference>
<evidence type="ECO:0000259" key="1">
    <source>
        <dbReference type="PROSITE" id="PS50045"/>
    </source>
</evidence>
<dbReference type="EMBL" id="CP000153">
    <property type="protein sequence ID" value="ABB44671.1"/>
    <property type="molecule type" value="Genomic_DNA"/>
</dbReference>
<name>Q30QR0_SULDN</name>
<dbReference type="GO" id="GO:0006355">
    <property type="term" value="P:regulation of DNA-templated transcription"/>
    <property type="evidence" value="ECO:0007669"/>
    <property type="project" value="InterPro"/>
</dbReference>
<organism evidence="2 3">
    <name type="scientific">Sulfurimonas denitrificans (strain ATCC 33889 / DSM 1251)</name>
    <name type="common">Thiomicrospira denitrificans (strain ATCC 33889 / DSM 1251)</name>
    <dbReference type="NCBI Taxonomy" id="326298"/>
    <lineage>
        <taxon>Bacteria</taxon>
        <taxon>Pseudomonadati</taxon>
        <taxon>Campylobacterota</taxon>
        <taxon>Epsilonproteobacteria</taxon>
        <taxon>Campylobacterales</taxon>
        <taxon>Sulfurimonadaceae</taxon>
        <taxon>Sulfurimonas</taxon>
    </lineage>
</organism>
<protein>
    <submittedName>
        <fullName evidence="2">Transcriptional regulator, Fis family / DNA-binding protein Fis</fullName>
    </submittedName>
</protein>
<keyword evidence="2" id="KW-0238">DNA-binding</keyword>
<gene>
    <name evidence="2" type="ordered locus">Suden_1394</name>
</gene>
<feature type="domain" description="Sigma-54 factor interaction" evidence="1">
    <location>
        <begin position="61"/>
        <end position="193"/>
    </location>
</feature>
<proteinExistence type="predicted"/>
<dbReference type="SUPFAM" id="SSF46689">
    <property type="entry name" value="Homeodomain-like"/>
    <property type="match status" value="1"/>
</dbReference>
<dbReference type="InterPro" id="IPR002078">
    <property type="entry name" value="Sigma_54_int"/>
</dbReference>
<reference evidence="2 3" key="1">
    <citation type="journal article" date="2008" name="Appl. Environ. Microbiol.">
        <title>Genome of the epsilonproteobacterial chemolithoautotroph Sulfurimonas denitrificans.</title>
        <authorList>
            <person name="Sievert S.M."/>
            <person name="Scott K.M."/>
            <person name="Klotz M.G."/>
            <person name="Chain P.S.G."/>
            <person name="Hauser L.J."/>
            <person name="Hemp J."/>
            <person name="Huegler M."/>
            <person name="Land M."/>
            <person name="Lapidus A."/>
            <person name="Larimer F.W."/>
            <person name="Lucas S."/>
            <person name="Malfatti S.A."/>
            <person name="Meyer F."/>
            <person name="Paulsen I.T."/>
            <person name="Ren Q."/>
            <person name="Simon J."/>
            <person name="Bailey K."/>
            <person name="Diaz E."/>
            <person name="Fitzpatrick K.A."/>
            <person name="Glover B."/>
            <person name="Gwatney N."/>
            <person name="Korajkic A."/>
            <person name="Long A."/>
            <person name="Mobberley J.M."/>
            <person name="Pantry S.N."/>
            <person name="Pazder G."/>
            <person name="Peterson S."/>
            <person name="Quintanilla J.D."/>
            <person name="Sprinkle R."/>
            <person name="Stephens J."/>
            <person name="Thomas P."/>
            <person name="Vaughn R."/>
            <person name="Weber M.J."/>
            <person name="Wooten L.L."/>
        </authorList>
    </citation>
    <scope>NUCLEOTIDE SEQUENCE [LARGE SCALE GENOMIC DNA]</scope>
    <source>
        <strain evidence="3">ATCC 33889 / DSM 1251</strain>
    </source>
</reference>
<dbReference type="OrthoDB" id="9813717at2"/>
<dbReference type="KEGG" id="tdn:Suden_1394"/>
<dbReference type="PROSITE" id="PS50045">
    <property type="entry name" value="SIGMA54_INTERACT_4"/>
    <property type="match status" value="1"/>
</dbReference>
<evidence type="ECO:0000313" key="3">
    <source>
        <dbReference type="Proteomes" id="UP000002714"/>
    </source>
</evidence>
<dbReference type="GO" id="GO:0005524">
    <property type="term" value="F:ATP binding"/>
    <property type="evidence" value="ECO:0007669"/>
    <property type="project" value="InterPro"/>
</dbReference>
<dbReference type="SUPFAM" id="SSF52540">
    <property type="entry name" value="P-loop containing nucleoside triphosphate hydrolases"/>
    <property type="match status" value="1"/>
</dbReference>
<dbReference type="STRING" id="326298.Suden_1394"/>
<dbReference type="eggNOG" id="COG2204">
    <property type="taxonomic scope" value="Bacteria"/>
</dbReference>
<keyword evidence="3" id="KW-1185">Reference proteome</keyword>
<dbReference type="InterPro" id="IPR009057">
    <property type="entry name" value="Homeodomain-like_sf"/>
</dbReference>
<sequence>MDAKNIATSASWAQAFKTATLLKTLSVNALVIGEIGVGKKTLASYILPEAPVFDASDYDALLIALESVDSVIIANLENSPNIKKILELIIINNIRVIATASSSFKNDIIDKIFSIKLDIPSLRERPEDVAFLINRYINEATSLFGLSKTLNINDIKPDLSRNSYSLKKQIMIQYLLQNINENELMNIIENYFFEKLGSNSDYKNFLHIYEVPLIKAGLHKFKSQLQLSDKLGLNRNTLRKKISENSKYL</sequence>
<accession>Q30QR0</accession>
<dbReference type="GO" id="GO:0003677">
    <property type="term" value="F:DNA binding"/>
    <property type="evidence" value="ECO:0007669"/>
    <property type="project" value="UniProtKB-KW"/>
</dbReference>
<evidence type="ECO:0000313" key="2">
    <source>
        <dbReference type="EMBL" id="ABB44671.1"/>
    </source>
</evidence>